<keyword evidence="1" id="KW-0732">Signal</keyword>
<evidence type="ECO:0008006" key="4">
    <source>
        <dbReference type="Google" id="ProtNLM"/>
    </source>
</evidence>
<proteinExistence type="predicted"/>
<dbReference type="AlphaFoldDB" id="A0A2W2HZY6"/>
<dbReference type="Proteomes" id="UP000248544">
    <property type="component" value="Unassembled WGS sequence"/>
</dbReference>
<accession>A0A2W2HZY6</accession>
<dbReference type="RefSeq" id="WP_111165265.1">
    <property type="nucleotide sequence ID" value="NZ_POUA01000007.1"/>
</dbReference>
<sequence>MLKKLAFGGAVLAAFAGVGLAAPAHATIGPDDGGNVARQSDNIVVCGNQAIGDIIIPVIPLTPVTIATRKPVDCSIRAYQNNN</sequence>
<feature type="chain" id="PRO_5015887820" description="Chaplin domain-containing protein" evidence="1">
    <location>
        <begin position="27"/>
        <end position="83"/>
    </location>
</feature>
<organism evidence="2 3">
    <name type="scientific">Spongiactinospora gelatinilytica</name>
    <dbReference type="NCBI Taxonomy" id="2666298"/>
    <lineage>
        <taxon>Bacteria</taxon>
        <taxon>Bacillati</taxon>
        <taxon>Actinomycetota</taxon>
        <taxon>Actinomycetes</taxon>
        <taxon>Streptosporangiales</taxon>
        <taxon>Streptosporangiaceae</taxon>
        <taxon>Spongiactinospora</taxon>
    </lineage>
</organism>
<evidence type="ECO:0000313" key="3">
    <source>
        <dbReference type="Proteomes" id="UP000248544"/>
    </source>
</evidence>
<dbReference type="EMBL" id="POUA01000007">
    <property type="protein sequence ID" value="PZG56250.1"/>
    <property type="molecule type" value="Genomic_DNA"/>
</dbReference>
<gene>
    <name evidence="2" type="ORF">C1I98_01675</name>
</gene>
<feature type="signal peptide" evidence="1">
    <location>
        <begin position="1"/>
        <end position="26"/>
    </location>
</feature>
<comment type="caution">
    <text evidence="2">The sequence shown here is derived from an EMBL/GenBank/DDBJ whole genome shotgun (WGS) entry which is preliminary data.</text>
</comment>
<protein>
    <recommendedName>
        <fullName evidence="4">Chaplin domain-containing protein</fullName>
    </recommendedName>
</protein>
<reference evidence="2 3" key="1">
    <citation type="submission" date="2018-01" db="EMBL/GenBank/DDBJ databases">
        <title>Draft genome sequence of Sphaerisporangium sp. 7K107.</title>
        <authorList>
            <person name="Sahin N."/>
            <person name="Saygin H."/>
            <person name="Ay H."/>
        </authorList>
    </citation>
    <scope>NUCLEOTIDE SEQUENCE [LARGE SCALE GENOMIC DNA]</scope>
    <source>
        <strain evidence="2 3">7K107</strain>
    </source>
</reference>
<evidence type="ECO:0000256" key="1">
    <source>
        <dbReference type="SAM" id="SignalP"/>
    </source>
</evidence>
<name>A0A2W2HZY6_9ACTN</name>
<evidence type="ECO:0000313" key="2">
    <source>
        <dbReference type="EMBL" id="PZG56250.1"/>
    </source>
</evidence>
<keyword evidence="3" id="KW-1185">Reference proteome</keyword>